<accession>A0AA97P3C4</accession>
<dbReference type="EMBL" id="JH793256">
    <property type="protein sequence ID" value="ELQ41216.1"/>
    <property type="molecule type" value="Genomic_DNA"/>
</dbReference>
<protein>
    <submittedName>
        <fullName evidence="2">Uncharacterized protein</fullName>
    </submittedName>
</protein>
<feature type="region of interest" description="Disordered" evidence="1">
    <location>
        <begin position="1"/>
        <end position="149"/>
    </location>
</feature>
<proteinExistence type="predicted"/>
<feature type="compositionally biased region" description="Basic and acidic residues" evidence="1">
    <location>
        <begin position="213"/>
        <end position="228"/>
    </location>
</feature>
<evidence type="ECO:0000256" key="1">
    <source>
        <dbReference type="SAM" id="MobiDB-lite"/>
    </source>
</evidence>
<dbReference type="AlphaFoldDB" id="A0AA97P3C4"/>
<evidence type="ECO:0000313" key="2">
    <source>
        <dbReference type="EMBL" id="ELQ41216.1"/>
    </source>
</evidence>
<gene>
    <name evidence="2" type="ORF">OOU_Y34scaffold00290g13</name>
</gene>
<feature type="region of interest" description="Disordered" evidence="1">
    <location>
        <begin position="184"/>
        <end position="264"/>
    </location>
</feature>
<feature type="compositionally biased region" description="Basic and acidic residues" evidence="1">
    <location>
        <begin position="20"/>
        <end position="41"/>
    </location>
</feature>
<feature type="compositionally biased region" description="Basic residues" evidence="1">
    <location>
        <begin position="1"/>
        <end position="15"/>
    </location>
</feature>
<feature type="compositionally biased region" description="Basic and acidic residues" evidence="1">
    <location>
        <begin position="244"/>
        <end position="261"/>
    </location>
</feature>
<dbReference type="Proteomes" id="UP000011086">
    <property type="component" value="Unassembled WGS sequence"/>
</dbReference>
<organism evidence="2">
    <name type="scientific">Pyricularia oryzae (strain Y34)</name>
    <name type="common">Rice blast fungus</name>
    <name type="synonym">Magnaporthe oryzae</name>
    <dbReference type="NCBI Taxonomy" id="1143189"/>
    <lineage>
        <taxon>Eukaryota</taxon>
        <taxon>Fungi</taxon>
        <taxon>Dikarya</taxon>
        <taxon>Ascomycota</taxon>
        <taxon>Pezizomycotina</taxon>
        <taxon>Sordariomycetes</taxon>
        <taxon>Sordariomycetidae</taxon>
        <taxon>Magnaporthales</taxon>
        <taxon>Pyriculariaceae</taxon>
        <taxon>Pyricularia</taxon>
    </lineage>
</organism>
<name>A0AA97P3C4_PYRO3</name>
<sequence>MVTAKMQHRQLRRRVPVVIKRGEEPRDLAHLLADLERRQAPEPEEDEEGASQPKGAEAEEGEEGASQPKGAEAEEGEEGASQPKGAEAEEDEEGASQPKGAEAEEDEEGASQPGGEGPIGGTKVLVATSSGASGADNPAGDSSPSGAECCERYCTEPRCYNRPGSSRDKHAYHIVDLDHAGSNIPIKCGNDHPDDSPAVDNDHPDDGPAVDNNHPDDGPAVDNDHLDDSPAVDNDYLDDGPAVDNDHPDDGPAVDNDHLDDSPAVDNDLAVTQFGDISHALFVFDAYTLFKPTSPQPPLAGPFLFSGSRLKRCCRKQSAERDSRTHPDRSDVECRWYSFCPGVACVTGLSIYLYRRYKKTGEADGQPKLDEKPVGPGASVDSFSSANIIITPPTDASSLGSRGFPTDQQQLERMTALNDKQYAAYRNLVGEER</sequence>
<feature type="compositionally biased region" description="Basic and acidic residues" evidence="1">
    <location>
        <begin position="189"/>
        <end position="206"/>
    </location>
</feature>
<reference evidence="2" key="1">
    <citation type="journal article" date="2012" name="PLoS Genet.">
        <title>Comparative analysis of the genomes of two field isolates of the rice blast fungus Magnaporthe oryzae.</title>
        <authorList>
            <person name="Xue M."/>
            <person name="Yang J."/>
            <person name="Li Z."/>
            <person name="Hu S."/>
            <person name="Yao N."/>
            <person name="Dean R.A."/>
            <person name="Zhao W."/>
            <person name="Shen M."/>
            <person name="Zhang H."/>
            <person name="Li C."/>
            <person name="Liu L."/>
            <person name="Cao L."/>
            <person name="Xu X."/>
            <person name="Xing Y."/>
            <person name="Hsiang T."/>
            <person name="Zhang Z."/>
            <person name="Xu J.R."/>
            <person name="Peng Y.L."/>
        </authorList>
    </citation>
    <scope>NUCLEOTIDE SEQUENCE</scope>
    <source>
        <strain evidence="2">Y34</strain>
    </source>
</reference>